<gene>
    <name evidence="3" type="ORF">BBC0122_015870</name>
</gene>
<dbReference type="InterPro" id="IPR029068">
    <property type="entry name" value="Glyas_Bleomycin-R_OHBP_Dase"/>
</dbReference>
<dbReference type="KEGG" id="bapi:BBC0122_015870"/>
<dbReference type="Pfam" id="PF13468">
    <property type="entry name" value="Glyoxalase_3"/>
    <property type="match status" value="1"/>
</dbReference>
<evidence type="ECO:0000313" key="3">
    <source>
        <dbReference type="EMBL" id="AQT47690.1"/>
    </source>
</evidence>
<dbReference type="SUPFAM" id="SSF54593">
    <property type="entry name" value="Glyoxalase/Bleomycin resistance protein/Dihydroxybiphenyl dioxygenase"/>
    <property type="match status" value="1"/>
</dbReference>
<evidence type="ECO:0000313" key="4">
    <source>
        <dbReference type="Proteomes" id="UP000189632"/>
    </source>
</evidence>
<dbReference type="PANTHER" id="PTHR40265:SF1">
    <property type="entry name" value="GLYOXALASE-LIKE DOMAIN-CONTAINING PROTEIN"/>
    <property type="match status" value="1"/>
</dbReference>
<proteinExistence type="predicted"/>
<dbReference type="PANTHER" id="PTHR40265">
    <property type="entry name" value="BLL2707 PROTEIN"/>
    <property type="match status" value="1"/>
</dbReference>
<feature type="region of interest" description="Disordered" evidence="1">
    <location>
        <begin position="1"/>
        <end position="47"/>
    </location>
</feature>
<dbReference type="OrthoDB" id="9812467at2"/>
<evidence type="ECO:0000256" key="1">
    <source>
        <dbReference type="SAM" id="MobiDB-lite"/>
    </source>
</evidence>
<dbReference type="AlphaFoldDB" id="A0A1U9MIZ9"/>
<organism evidence="3 4">
    <name type="scientific">Bartonella choladocola</name>
    <dbReference type="NCBI Taxonomy" id="2750995"/>
    <lineage>
        <taxon>Bacteria</taxon>
        <taxon>Pseudomonadati</taxon>
        <taxon>Pseudomonadota</taxon>
        <taxon>Alphaproteobacteria</taxon>
        <taxon>Hyphomicrobiales</taxon>
        <taxon>Bartonellaceae</taxon>
        <taxon>Bartonella</taxon>
    </lineage>
</organism>
<keyword evidence="4" id="KW-1185">Reference proteome</keyword>
<dbReference type="RefSeq" id="WP_149866659.1">
    <property type="nucleotide sequence ID" value="NZ_CAXUOT020000003.1"/>
</dbReference>
<dbReference type="InterPro" id="IPR025870">
    <property type="entry name" value="Glyoxalase-like_dom"/>
</dbReference>
<dbReference type="EMBL" id="CP015625">
    <property type="protein sequence ID" value="AQT47690.1"/>
    <property type="molecule type" value="Genomic_DNA"/>
</dbReference>
<feature type="compositionally biased region" description="Polar residues" evidence="1">
    <location>
        <begin position="37"/>
        <end position="47"/>
    </location>
</feature>
<feature type="domain" description="Glyoxalase-like" evidence="2">
    <location>
        <begin position="56"/>
        <end position="238"/>
    </location>
</feature>
<name>A0A1U9MIZ9_9HYPH</name>
<dbReference type="Proteomes" id="UP000189632">
    <property type="component" value="Chromosome"/>
</dbReference>
<evidence type="ECO:0000259" key="2">
    <source>
        <dbReference type="Pfam" id="PF13468"/>
    </source>
</evidence>
<protein>
    <submittedName>
        <fullName evidence="3">Glyoxalase-like domain-containing protein</fullName>
    </submittedName>
</protein>
<dbReference type="Gene3D" id="3.10.180.10">
    <property type="entry name" value="2,3-Dihydroxybiphenyl 1,2-Dioxygenase, domain 1"/>
    <property type="match status" value="1"/>
</dbReference>
<reference evidence="3 4" key="1">
    <citation type="submission" date="2016-11" db="EMBL/GenBank/DDBJ databases">
        <title>Comparative genomics of Bartonella apis.</title>
        <authorList>
            <person name="Engel P."/>
        </authorList>
    </citation>
    <scope>NUCLEOTIDE SEQUENCE [LARGE SCALE GENOMIC DNA]</scope>
    <source>
        <strain evidence="3 4">BBC0122</strain>
    </source>
</reference>
<accession>A0A1U9MIZ9</accession>
<sequence>MSQPMKTSKTDKNSKTAETLKAAETSRAATGLKAEKQSTPVNGSISDLNRHPVLGIDHVFILASELEKNADRFRRLGFTLSPRGVHSKEQGTANYTVMFAEDYFELLGIVEETPANRDKKYNLETYGEGLYAIAGRIANAVNAKKSLAELGFDVTDVQSFSRPLKLPDGKTGRAAFSTIAFEQNEVPNGQVFMCEQKTRDMVWRSELMTHKNSAIGLKSVTVLASEPEEIAQRYARLFRDGSVKKEAREFIVTTGKNSATIRVLTEETYKRLFPSFKVEKVARHAYAGLSIYVKDIGTAKHVLEENGITFQQENNKNIVIAPDHAAGTVLEFVEKDRAD</sequence>